<sequence length="348" mass="37215">MIAAAQAEEIELMAQLYRLRRAQQLALGVGPLYAGEDAATEIGMAIKVSQRSADGSIALGLGLDERYRSTREAFAEGRIDLPRARAISETLTNASDELLATVEPRIAAYAEHAEPQRVRRTLRRWLLEADPAGQAARRKSVEADRYVKVTAAEDGTALLEAVLPAAGGQAVYERLREMASTQCCGQDPRTTGQRRADALIALADGTGRLTCRCGHGTCPRSHSGESTPAARKALVQVGVSAETLAGLQDNPAFLAGFGAIDADLARQIARHAHFDVITDTDRPAAGGVPDAAVIAPLIDPGPALNAMTELVHVYCTPAQRRSHRQSRRHQPALGSIVVRARPDTEPPF</sequence>
<evidence type="ECO:0000256" key="1">
    <source>
        <dbReference type="SAM" id="MobiDB-lite"/>
    </source>
</evidence>
<evidence type="ECO:0000313" key="4">
    <source>
        <dbReference type="Proteomes" id="UP000683310"/>
    </source>
</evidence>
<organism evidence="3 4">
    <name type="scientific">Nocardia tengchongensis</name>
    <dbReference type="NCBI Taxonomy" id="2055889"/>
    <lineage>
        <taxon>Bacteria</taxon>
        <taxon>Bacillati</taxon>
        <taxon>Actinomycetota</taxon>
        <taxon>Actinomycetes</taxon>
        <taxon>Mycobacteriales</taxon>
        <taxon>Nocardiaceae</taxon>
        <taxon>Nocardia</taxon>
    </lineage>
</organism>
<protein>
    <submittedName>
        <fullName evidence="3">DUF222 domain-containing protein</fullName>
    </submittedName>
</protein>
<feature type="domain" description="DUF222" evidence="2">
    <location>
        <begin position="35"/>
        <end position="284"/>
    </location>
</feature>
<feature type="compositionally biased region" description="Basic residues" evidence="1">
    <location>
        <begin position="320"/>
        <end position="330"/>
    </location>
</feature>
<evidence type="ECO:0000313" key="3">
    <source>
        <dbReference type="EMBL" id="QVI24364.1"/>
    </source>
</evidence>
<dbReference type="EMBL" id="CP074371">
    <property type="protein sequence ID" value="QVI24364.1"/>
    <property type="molecule type" value="Genomic_DNA"/>
</dbReference>
<dbReference type="Pfam" id="PF02720">
    <property type="entry name" value="DUF222"/>
    <property type="match status" value="1"/>
</dbReference>
<evidence type="ECO:0000259" key="2">
    <source>
        <dbReference type="Pfam" id="PF02720"/>
    </source>
</evidence>
<feature type="region of interest" description="Disordered" evidence="1">
    <location>
        <begin position="320"/>
        <end position="348"/>
    </location>
</feature>
<accession>A0ABX8CWT2</accession>
<dbReference type="InterPro" id="IPR003870">
    <property type="entry name" value="DUF222"/>
</dbReference>
<proteinExistence type="predicted"/>
<dbReference type="Proteomes" id="UP000683310">
    <property type="component" value="Chromosome"/>
</dbReference>
<reference evidence="3 4" key="1">
    <citation type="submission" date="2021-04" db="EMBL/GenBank/DDBJ databases">
        <title>Nocardia tengchongensis.</title>
        <authorList>
            <person name="Zhuang k."/>
            <person name="Ran Y."/>
            <person name="Li W."/>
        </authorList>
    </citation>
    <scope>NUCLEOTIDE SEQUENCE [LARGE SCALE GENOMIC DNA]</scope>
    <source>
        <strain evidence="3 4">CFH S0057</strain>
    </source>
</reference>
<name>A0ABX8CWT2_9NOCA</name>
<keyword evidence="4" id="KW-1185">Reference proteome</keyword>
<gene>
    <name evidence="3" type="ORF">KHQ06_17360</name>
</gene>